<evidence type="ECO:0000313" key="1">
    <source>
        <dbReference type="EMBL" id="DAD19033.1"/>
    </source>
</evidence>
<dbReference type="Proteomes" id="UP000607653">
    <property type="component" value="Unassembled WGS sequence"/>
</dbReference>
<dbReference type="AlphaFoldDB" id="A0A822XH91"/>
<evidence type="ECO:0000313" key="2">
    <source>
        <dbReference type="Proteomes" id="UP000607653"/>
    </source>
</evidence>
<dbReference type="EMBL" id="DUZY01000001">
    <property type="protein sequence ID" value="DAD19033.1"/>
    <property type="molecule type" value="Genomic_DNA"/>
</dbReference>
<protein>
    <submittedName>
        <fullName evidence="1">Uncharacterized protein</fullName>
    </submittedName>
</protein>
<name>A0A822XH91_NELNU</name>
<organism evidence="1 2">
    <name type="scientific">Nelumbo nucifera</name>
    <name type="common">Sacred lotus</name>
    <dbReference type="NCBI Taxonomy" id="4432"/>
    <lineage>
        <taxon>Eukaryota</taxon>
        <taxon>Viridiplantae</taxon>
        <taxon>Streptophyta</taxon>
        <taxon>Embryophyta</taxon>
        <taxon>Tracheophyta</taxon>
        <taxon>Spermatophyta</taxon>
        <taxon>Magnoliopsida</taxon>
        <taxon>Proteales</taxon>
        <taxon>Nelumbonaceae</taxon>
        <taxon>Nelumbo</taxon>
    </lineage>
</organism>
<comment type="caution">
    <text evidence="1">The sequence shown here is derived from an EMBL/GenBank/DDBJ whole genome shotgun (WGS) entry which is preliminary data.</text>
</comment>
<keyword evidence="2" id="KW-1185">Reference proteome</keyword>
<accession>A0A822XH91</accession>
<proteinExistence type="predicted"/>
<gene>
    <name evidence="1" type="ORF">HUJ06_020496</name>
</gene>
<reference evidence="1 2" key="1">
    <citation type="journal article" date="2020" name="Mol. Biol. Evol.">
        <title>Distinct Expression and Methylation Patterns for Genes with Different Fates following a Single Whole-Genome Duplication in Flowering Plants.</title>
        <authorList>
            <person name="Shi T."/>
            <person name="Rahmani R.S."/>
            <person name="Gugger P.F."/>
            <person name="Wang M."/>
            <person name="Li H."/>
            <person name="Zhang Y."/>
            <person name="Li Z."/>
            <person name="Wang Q."/>
            <person name="Van de Peer Y."/>
            <person name="Marchal K."/>
            <person name="Chen J."/>
        </authorList>
    </citation>
    <scope>NUCLEOTIDE SEQUENCE [LARGE SCALE GENOMIC DNA]</scope>
    <source>
        <tissue evidence="1">Leaf</tissue>
    </source>
</reference>
<sequence>MVFSVIGCRLLECHRPLLGMGTPPRDESTLSVANHRC</sequence>